<dbReference type="Proteomes" id="UP001165368">
    <property type="component" value="Unassembled WGS sequence"/>
</dbReference>
<accession>A0ABS9LA88</accession>
<dbReference type="SUPFAM" id="SSF143081">
    <property type="entry name" value="BB1717-like"/>
    <property type="match status" value="1"/>
</dbReference>
<keyword evidence="2 8" id="KW-0645">Protease</keyword>
<dbReference type="InterPro" id="IPR003738">
    <property type="entry name" value="SRAP"/>
</dbReference>
<dbReference type="Gene3D" id="3.90.1680.10">
    <property type="entry name" value="SOS response associated peptidase-like"/>
    <property type="match status" value="1"/>
</dbReference>
<evidence type="ECO:0000256" key="1">
    <source>
        <dbReference type="ARBA" id="ARBA00008136"/>
    </source>
</evidence>
<evidence type="ECO:0000256" key="4">
    <source>
        <dbReference type="ARBA" id="ARBA00022801"/>
    </source>
</evidence>
<keyword evidence="4 8" id="KW-0378">Hydrolase</keyword>
<evidence type="ECO:0000313" key="9">
    <source>
        <dbReference type="EMBL" id="MCG2623596.1"/>
    </source>
</evidence>
<comment type="caution">
    <text evidence="9">The sequence shown here is derived from an EMBL/GenBank/DDBJ whole genome shotgun (WGS) entry which is preliminary data.</text>
</comment>
<evidence type="ECO:0000256" key="6">
    <source>
        <dbReference type="ARBA" id="ARBA00023125"/>
    </source>
</evidence>
<dbReference type="PANTHER" id="PTHR13604:SF0">
    <property type="entry name" value="ABASIC SITE PROCESSING PROTEIN HMCES"/>
    <property type="match status" value="1"/>
</dbReference>
<protein>
    <recommendedName>
        <fullName evidence="8">Abasic site processing protein</fullName>
        <ecNumber evidence="8">3.4.-.-</ecNumber>
    </recommendedName>
</protein>
<keyword evidence="10" id="KW-1185">Reference proteome</keyword>
<evidence type="ECO:0000256" key="7">
    <source>
        <dbReference type="ARBA" id="ARBA00023239"/>
    </source>
</evidence>
<evidence type="ECO:0000256" key="3">
    <source>
        <dbReference type="ARBA" id="ARBA00022763"/>
    </source>
</evidence>
<dbReference type="PANTHER" id="PTHR13604">
    <property type="entry name" value="DC12-RELATED"/>
    <property type="match status" value="1"/>
</dbReference>
<gene>
    <name evidence="9" type="ORF">LVY72_16990</name>
</gene>
<keyword evidence="6" id="KW-0238">DNA-binding</keyword>
<evidence type="ECO:0000313" key="10">
    <source>
        <dbReference type="Proteomes" id="UP001165368"/>
    </source>
</evidence>
<organism evidence="9 10">
    <name type="scientific">Arthrobacter hankyongi</name>
    <dbReference type="NCBI Taxonomy" id="2904801"/>
    <lineage>
        <taxon>Bacteria</taxon>
        <taxon>Bacillati</taxon>
        <taxon>Actinomycetota</taxon>
        <taxon>Actinomycetes</taxon>
        <taxon>Micrococcales</taxon>
        <taxon>Micrococcaceae</taxon>
        <taxon>Arthrobacter</taxon>
    </lineage>
</organism>
<evidence type="ECO:0000256" key="2">
    <source>
        <dbReference type="ARBA" id="ARBA00022670"/>
    </source>
</evidence>
<keyword evidence="3" id="KW-0227">DNA damage</keyword>
<evidence type="ECO:0000256" key="8">
    <source>
        <dbReference type="RuleBase" id="RU364100"/>
    </source>
</evidence>
<dbReference type="EC" id="3.4.-.-" evidence="8"/>
<keyword evidence="7" id="KW-0456">Lyase</keyword>
<evidence type="ECO:0000256" key="5">
    <source>
        <dbReference type="ARBA" id="ARBA00023124"/>
    </source>
</evidence>
<comment type="similarity">
    <text evidence="1 8">Belongs to the SOS response-associated peptidase family.</text>
</comment>
<name>A0ABS9LA88_9MICC</name>
<dbReference type="InterPro" id="IPR036590">
    <property type="entry name" value="SRAP-like"/>
</dbReference>
<reference evidence="9" key="1">
    <citation type="submission" date="2022-01" db="EMBL/GenBank/DDBJ databases">
        <authorList>
            <person name="Jo J.-H."/>
            <person name="Im W.-T."/>
        </authorList>
    </citation>
    <scope>NUCLEOTIDE SEQUENCE</scope>
    <source>
        <strain evidence="9">I2-34</strain>
    </source>
</reference>
<dbReference type="Pfam" id="PF02586">
    <property type="entry name" value="SRAP"/>
    <property type="match status" value="1"/>
</dbReference>
<sequence length="229" mass="25204">MARATADLVSAFGVDDVAGPEVRPSWNIAPTQRVRLVTERLDPETGELTRLLETARWGLVPVWAKSASVGARMINARVETVTEKPSFRAAAVKRRALVPAEGYYEWQKTGAGKIPHYLTSEDGSLLAFAGLYEFWKDPELPEEAEEQWLMSCTIITTSATDALGHIHDRTPLIVPPDLQADWLDPHLADKHDVRQLLDAMPEPRLVPRIVSAAVGSVRNNGPELIEPAG</sequence>
<proteinExistence type="inferred from homology"/>
<keyword evidence="5" id="KW-0190">Covalent protein-DNA linkage</keyword>
<dbReference type="EMBL" id="JAKLTQ010000015">
    <property type="protein sequence ID" value="MCG2623596.1"/>
    <property type="molecule type" value="Genomic_DNA"/>
</dbReference>